<dbReference type="GO" id="GO:0030031">
    <property type="term" value="P:cell projection assembly"/>
    <property type="evidence" value="ECO:0007669"/>
    <property type="project" value="TreeGrafter"/>
</dbReference>
<comment type="caution">
    <text evidence="2">The sequence shown here is derived from an EMBL/GenBank/DDBJ whole genome shotgun (WGS) entry which is preliminary data.</text>
</comment>
<dbReference type="OrthoDB" id="1730301at2759"/>
<comment type="similarity">
    <text evidence="1">Belongs to the HEM-1/HEM-2 family.</text>
</comment>
<dbReference type="Pfam" id="PF09735">
    <property type="entry name" value="Nckap1"/>
    <property type="match status" value="1"/>
</dbReference>
<dbReference type="AlphaFoldDB" id="A0A8X7XSV8"/>
<dbReference type="GO" id="GO:0031209">
    <property type="term" value="C:SCAR complex"/>
    <property type="evidence" value="ECO:0007669"/>
    <property type="project" value="TreeGrafter"/>
</dbReference>
<dbReference type="GO" id="GO:0000902">
    <property type="term" value="P:cell morphogenesis"/>
    <property type="evidence" value="ECO:0007669"/>
    <property type="project" value="TreeGrafter"/>
</dbReference>
<keyword evidence="3" id="KW-1185">Reference proteome</keyword>
<reference evidence="2" key="1">
    <citation type="journal article" date="2020" name="bioRxiv">
        <title>Hybrid origin of Populus tomentosa Carr. identified through genome sequencing and phylogenomic analysis.</title>
        <authorList>
            <person name="An X."/>
            <person name="Gao K."/>
            <person name="Chen Z."/>
            <person name="Li J."/>
            <person name="Yang X."/>
            <person name="Yang X."/>
            <person name="Zhou J."/>
            <person name="Guo T."/>
            <person name="Zhao T."/>
            <person name="Huang S."/>
            <person name="Miao D."/>
            <person name="Khan W.U."/>
            <person name="Rao P."/>
            <person name="Ye M."/>
            <person name="Lei B."/>
            <person name="Liao W."/>
            <person name="Wang J."/>
            <person name="Ji L."/>
            <person name="Li Y."/>
            <person name="Guo B."/>
            <person name="Mustafa N.S."/>
            <person name="Li S."/>
            <person name="Yun Q."/>
            <person name="Keller S.R."/>
            <person name="Mao J."/>
            <person name="Zhang R."/>
            <person name="Strauss S.H."/>
        </authorList>
    </citation>
    <scope>NUCLEOTIDE SEQUENCE</scope>
    <source>
        <strain evidence="2">GM15</strain>
        <tissue evidence="2">Leaf</tissue>
    </source>
</reference>
<gene>
    <name evidence="2" type="ORF">POTOM_061221</name>
</gene>
<dbReference type="GO" id="GO:0016477">
    <property type="term" value="P:cell migration"/>
    <property type="evidence" value="ECO:0007669"/>
    <property type="project" value="TreeGrafter"/>
</dbReference>
<dbReference type="PANTHER" id="PTHR12093:SF10">
    <property type="entry name" value="MEMBRANE-ASSOCIATED PROTEIN HEM"/>
    <property type="match status" value="1"/>
</dbReference>
<evidence type="ECO:0000256" key="1">
    <source>
        <dbReference type="ARBA" id="ARBA00037947"/>
    </source>
</evidence>
<name>A0A8X7XSV8_POPTO</name>
<evidence type="ECO:0000313" key="3">
    <source>
        <dbReference type="Proteomes" id="UP000886885"/>
    </source>
</evidence>
<dbReference type="InterPro" id="IPR019137">
    <property type="entry name" value="Nck-associated_protein-1"/>
</dbReference>
<evidence type="ECO:0000313" key="2">
    <source>
        <dbReference type="EMBL" id="KAG6736082.1"/>
    </source>
</evidence>
<sequence>MAIALPLNVWGVRHIIPLNVEVTLFHMGKSKFKLNAVFRNTMFGPEGRPQHCCAWLGVASSFPECASPIVPEEVIHQLAISVGERGYN</sequence>
<proteinExistence type="inferred from homology"/>
<dbReference type="EMBL" id="JAAWWB010001370">
    <property type="protein sequence ID" value="KAG6736082.1"/>
    <property type="molecule type" value="Genomic_DNA"/>
</dbReference>
<organism evidence="2 3">
    <name type="scientific">Populus tomentosa</name>
    <name type="common">Chinese white poplar</name>
    <dbReference type="NCBI Taxonomy" id="118781"/>
    <lineage>
        <taxon>Eukaryota</taxon>
        <taxon>Viridiplantae</taxon>
        <taxon>Streptophyta</taxon>
        <taxon>Embryophyta</taxon>
        <taxon>Tracheophyta</taxon>
        <taxon>Spermatophyta</taxon>
        <taxon>Magnoliopsida</taxon>
        <taxon>eudicotyledons</taxon>
        <taxon>Gunneridae</taxon>
        <taxon>Pentapetalae</taxon>
        <taxon>rosids</taxon>
        <taxon>fabids</taxon>
        <taxon>Malpighiales</taxon>
        <taxon>Salicaceae</taxon>
        <taxon>Saliceae</taxon>
        <taxon>Populus</taxon>
    </lineage>
</organism>
<dbReference type="Proteomes" id="UP000886885">
    <property type="component" value="Unassembled WGS sequence"/>
</dbReference>
<accession>A0A8X7XSV8</accession>
<dbReference type="PANTHER" id="PTHR12093">
    <property type="entry name" value="NCK-ASSOCIATED PROTEIN 1"/>
    <property type="match status" value="1"/>
</dbReference>
<protein>
    <submittedName>
        <fullName evidence="2">Uncharacterized protein</fullName>
    </submittedName>
</protein>
<dbReference type="GO" id="GO:0030866">
    <property type="term" value="P:cortical actin cytoskeleton organization"/>
    <property type="evidence" value="ECO:0007669"/>
    <property type="project" value="TreeGrafter"/>
</dbReference>